<evidence type="ECO:0000313" key="5">
    <source>
        <dbReference type="Proteomes" id="UP001259832"/>
    </source>
</evidence>
<feature type="region of interest" description="Disordered" evidence="2">
    <location>
        <begin position="189"/>
        <end position="210"/>
    </location>
</feature>
<dbReference type="AlphaFoldDB" id="A0AAD9GEP7"/>
<feature type="coiled-coil region" evidence="1">
    <location>
        <begin position="338"/>
        <end position="379"/>
    </location>
</feature>
<feature type="transmembrane region" description="Helical" evidence="3">
    <location>
        <begin position="559"/>
        <end position="580"/>
    </location>
</feature>
<keyword evidence="3" id="KW-1133">Transmembrane helix</keyword>
<gene>
    <name evidence="4" type="ORF">P3T76_009846</name>
</gene>
<reference evidence="4" key="1">
    <citation type="submission" date="2023-08" db="EMBL/GenBank/DDBJ databases">
        <title>Reference Genome Resource for the Citrus Pathogen Phytophthora citrophthora.</title>
        <authorList>
            <person name="Moller H."/>
            <person name="Coetzee B."/>
            <person name="Rose L.J."/>
            <person name="Van Niekerk J.M."/>
        </authorList>
    </citation>
    <scope>NUCLEOTIDE SEQUENCE</scope>
    <source>
        <strain evidence="4">STE-U-9442</strain>
    </source>
</reference>
<evidence type="ECO:0000256" key="1">
    <source>
        <dbReference type="SAM" id="Coils"/>
    </source>
</evidence>
<proteinExistence type="predicted"/>
<protein>
    <recommendedName>
        <fullName evidence="6">PX domain-containing protein</fullName>
    </recommendedName>
</protein>
<evidence type="ECO:0000256" key="2">
    <source>
        <dbReference type="SAM" id="MobiDB-lite"/>
    </source>
</evidence>
<sequence length="669" mass="75002">MSLDAIVKVPPSPCPYAPQDTTTLVLLHYDGHFRLLERTLHDFQQLERQLQQNEATKQFSSPASVLPAIEAYYAAKPTFYPSNQLGIRLAIALEEFIRELTADADLLSTSALKMFLHGNLLTSHEMTRADYKDAVEATIGAEEEKEERVAAGCSVEHQLAVDDEQLVLWKFSSQGSGMVFSADFSSCSSEGEQEDIDPYSVSSNDVSETKDETETVQFRTNCDFKVDGGFLYGHFVAEKSGLVTLQWENVDMRSVVSKSLHFQAKVMSLAAAEEVLEIAKRLNDVDASEWLFDHISASEITSVEDLPGWDIDESEDTFDEAYDDNADEDAEKDPQIETAVLEERTHELEAQVMRLEESLTATKRELKSALDRVQIAEEIYKANLETITQLECGPVPKVKSKAEVTTTPPAATPGTQAEGPSSELERVQKLCADFQEQCLWRSVENMELETQLAASQVEASSWREKHVEQAAQLVDLEKQNRTLRTHKKMLVQEVKRLQPYSQVNLAALVQEAQEARMVQRSLQAKLNSHEQNETEPADFVLIEQDEEPSRSMEVGAAELALVLLGVTALALVALWVYRMVQYRKAVRRSQERWLAYDTTPVLTEDELGLNWPSLKPILLSPIPEERLESGRESENDSMLSARRDSLRMSAISVIAYGSFDQPVAKTAKV</sequence>
<feature type="region of interest" description="Disordered" evidence="2">
    <location>
        <begin position="400"/>
        <end position="423"/>
    </location>
</feature>
<evidence type="ECO:0008006" key="6">
    <source>
        <dbReference type="Google" id="ProtNLM"/>
    </source>
</evidence>
<feature type="compositionally biased region" description="Low complexity" evidence="2">
    <location>
        <begin position="403"/>
        <end position="420"/>
    </location>
</feature>
<dbReference type="EMBL" id="JASMQC010000020">
    <property type="protein sequence ID" value="KAK1937068.1"/>
    <property type="molecule type" value="Genomic_DNA"/>
</dbReference>
<keyword evidence="3" id="KW-0812">Transmembrane</keyword>
<keyword evidence="1" id="KW-0175">Coiled coil</keyword>
<keyword evidence="3" id="KW-0472">Membrane</keyword>
<accession>A0AAD9GEP7</accession>
<comment type="caution">
    <text evidence="4">The sequence shown here is derived from an EMBL/GenBank/DDBJ whole genome shotgun (WGS) entry which is preliminary data.</text>
</comment>
<name>A0AAD9GEP7_9STRA</name>
<evidence type="ECO:0000313" key="4">
    <source>
        <dbReference type="EMBL" id="KAK1937068.1"/>
    </source>
</evidence>
<dbReference type="Proteomes" id="UP001259832">
    <property type="component" value="Unassembled WGS sequence"/>
</dbReference>
<organism evidence="4 5">
    <name type="scientific">Phytophthora citrophthora</name>
    <dbReference type="NCBI Taxonomy" id="4793"/>
    <lineage>
        <taxon>Eukaryota</taxon>
        <taxon>Sar</taxon>
        <taxon>Stramenopiles</taxon>
        <taxon>Oomycota</taxon>
        <taxon>Peronosporomycetes</taxon>
        <taxon>Peronosporales</taxon>
        <taxon>Peronosporaceae</taxon>
        <taxon>Phytophthora</taxon>
    </lineage>
</organism>
<feature type="coiled-coil region" evidence="1">
    <location>
        <begin position="445"/>
        <end position="532"/>
    </location>
</feature>
<keyword evidence="5" id="KW-1185">Reference proteome</keyword>
<dbReference type="Gene3D" id="2.60.120.680">
    <property type="entry name" value="GOLD domain"/>
    <property type="match status" value="1"/>
</dbReference>
<evidence type="ECO:0000256" key="3">
    <source>
        <dbReference type="SAM" id="Phobius"/>
    </source>
</evidence>